<protein>
    <submittedName>
        <fullName evidence="2">Uncharacterized protein</fullName>
    </submittedName>
</protein>
<sequence>MPLGKTAKVGIGWVFCTIGGFYSFYWAKTSIEKQRYENMKARQRMRQANEGIYDPSTRKFSSSL</sequence>
<dbReference type="InterPro" id="IPR031833">
    <property type="entry name" value="DUF4748"/>
</dbReference>
<evidence type="ECO:0000313" key="3">
    <source>
        <dbReference type="Proteomes" id="UP000019118"/>
    </source>
</evidence>
<accession>A0AAR5QC98</accession>
<organism evidence="2 3">
    <name type="scientific">Dendroctonus ponderosae</name>
    <name type="common">Mountain pine beetle</name>
    <dbReference type="NCBI Taxonomy" id="77166"/>
    <lineage>
        <taxon>Eukaryota</taxon>
        <taxon>Metazoa</taxon>
        <taxon>Ecdysozoa</taxon>
        <taxon>Arthropoda</taxon>
        <taxon>Hexapoda</taxon>
        <taxon>Insecta</taxon>
        <taxon>Pterygota</taxon>
        <taxon>Neoptera</taxon>
        <taxon>Endopterygota</taxon>
        <taxon>Coleoptera</taxon>
        <taxon>Polyphaga</taxon>
        <taxon>Cucujiformia</taxon>
        <taxon>Curculionidae</taxon>
        <taxon>Scolytinae</taxon>
        <taxon>Dendroctonus</taxon>
    </lineage>
</organism>
<keyword evidence="1" id="KW-0812">Transmembrane</keyword>
<dbReference type="AlphaFoldDB" id="A0AAR5QC98"/>
<dbReference type="RefSeq" id="XP_019770791.1">
    <property type="nucleotide sequence ID" value="XM_019915232.2"/>
</dbReference>
<keyword evidence="1" id="KW-0472">Membrane</keyword>
<dbReference type="GeneID" id="109544854"/>
<evidence type="ECO:0000256" key="1">
    <source>
        <dbReference type="SAM" id="Phobius"/>
    </source>
</evidence>
<dbReference type="EnsemblMetazoa" id="XM_019915232.1">
    <property type="protein sequence ID" value="XP_019770791.1"/>
    <property type="gene ID" value="LOC109544854"/>
</dbReference>
<dbReference type="Proteomes" id="UP000019118">
    <property type="component" value="Unassembled WGS sequence"/>
</dbReference>
<dbReference type="KEGG" id="dpa:109544854"/>
<reference evidence="2" key="2">
    <citation type="submission" date="2024-08" db="UniProtKB">
        <authorList>
            <consortium name="EnsemblMetazoa"/>
        </authorList>
    </citation>
    <scope>IDENTIFICATION</scope>
</reference>
<keyword evidence="3" id="KW-1185">Reference proteome</keyword>
<dbReference type="Pfam" id="PF15932">
    <property type="entry name" value="DUF4748"/>
    <property type="match status" value="1"/>
</dbReference>
<feature type="transmembrane region" description="Helical" evidence="1">
    <location>
        <begin position="6"/>
        <end position="27"/>
    </location>
</feature>
<reference evidence="3" key="1">
    <citation type="journal article" date="2013" name="Genome Biol.">
        <title>Draft genome of the mountain pine beetle, Dendroctonus ponderosae Hopkins, a major forest pest.</title>
        <authorList>
            <person name="Keeling C.I."/>
            <person name="Yuen M.M."/>
            <person name="Liao N.Y."/>
            <person name="Docking T.R."/>
            <person name="Chan S.K."/>
            <person name="Taylor G.A."/>
            <person name="Palmquist D.L."/>
            <person name="Jackman S.D."/>
            <person name="Nguyen A."/>
            <person name="Li M."/>
            <person name="Henderson H."/>
            <person name="Janes J.K."/>
            <person name="Zhao Y."/>
            <person name="Pandoh P."/>
            <person name="Moore R."/>
            <person name="Sperling F.A."/>
            <person name="Huber D.P."/>
            <person name="Birol I."/>
            <person name="Jones S.J."/>
            <person name="Bohlmann J."/>
        </authorList>
    </citation>
    <scope>NUCLEOTIDE SEQUENCE</scope>
</reference>
<evidence type="ECO:0000313" key="2">
    <source>
        <dbReference type="EnsemblMetazoa" id="XP_019770791.1"/>
    </source>
</evidence>
<name>A0AAR5QC98_DENPD</name>
<keyword evidence="1" id="KW-1133">Transmembrane helix</keyword>
<proteinExistence type="predicted"/>